<feature type="region of interest" description="Disordered" evidence="1">
    <location>
        <begin position="151"/>
        <end position="189"/>
    </location>
</feature>
<evidence type="ECO:0000313" key="3">
    <source>
        <dbReference type="Proteomes" id="UP000324222"/>
    </source>
</evidence>
<sequence length="189" mass="19878">MINTATGVQCALLQKSALKASWLDALSPNTAVELSCGGTAGAPNTSLKSGVKAEPSGASFFPNGSTLAELLNALKSAHPLLSEVSDMGPVSHGLAPSILPFSSPLLLSNTSAHSSLLKVVEMWQRSVSEYSLQCVDMSWGPASLLPEATKVEHESPPHNDTLTNTPHMCRESRCSDTVVQTTQSPLRPL</sequence>
<organism evidence="2 3">
    <name type="scientific">Portunus trituberculatus</name>
    <name type="common">Swimming crab</name>
    <name type="synonym">Neptunus trituberculatus</name>
    <dbReference type="NCBI Taxonomy" id="210409"/>
    <lineage>
        <taxon>Eukaryota</taxon>
        <taxon>Metazoa</taxon>
        <taxon>Ecdysozoa</taxon>
        <taxon>Arthropoda</taxon>
        <taxon>Crustacea</taxon>
        <taxon>Multicrustacea</taxon>
        <taxon>Malacostraca</taxon>
        <taxon>Eumalacostraca</taxon>
        <taxon>Eucarida</taxon>
        <taxon>Decapoda</taxon>
        <taxon>Pleocyemata</taxon>
        <taxon>Brachyura</taxon>
        <taxon>Eubrachyura</taxon>
        <taxon>Portunoidea</taxon>
        <taxon>Portunidae</taxon>
        <taxon>Portuninae</taxon>
        <taxon>Portunus</taxon>
    </lineage>
</organism>
<comment type="caution">
    <text evidence="2">The sequence shown here is derived from an EMBL/GenBank/DDBJ whole genome shotgun (WGS) entry which is preliminary data.</text>
</comment>
<reference evidence="2 3" key="1">
    <citation type="submission" date="2019-05" db="EMBL/GenBank/DDBJ databases">
        <title>Another draft genome of Portunus trituberculatus and its Hox gene families provides insights of decapod evolution.</title>
        <authorList>
            <person name="Jeong J.-H."/>
            <person name="Song I."/>
            <person name="Kim S."/>
            <person name="Choi T."/>
            <person name="Kim D."/>
            <person name="Ryu S."/>
            <person name="Kim W."/>
        </authorList>
    </citation>
    <scope>NUCLEOTIDE SEQUENCE [LARGE SCALE GENOMIC DNA]</scope>
    <source>
        <tissue evidence="2">Muscle</tissue>
    </source>
</reference>
<name>A0A5B7DHF8_PORTR</name>
<feature type="compositionally biased region" description="Polar residues" evidence="1">
    <location>
        <begin position="175"/>
        <end position="189"/>
    </location>
</feature>
<evidence type="ECO:0000313" key="2">
    <source>
        <dbReference type="EMBL" id="MPC20634.1"/>
    </source>
</evidence>
<accession>A0A5B7DHF8</accession>
<protein>
    <submittedName>
        <fullName evidence="2">Uncharacterized protein</fullName>
    </submittedName>
</protein>
<dbReference type="Proteomes" id="UP000324222">
    <property type="component" value="Unassembled WGS sequence"/>
</dbReference>
<dbReference type="EMBL" id="VSRR010000894">
    <property type="protein sequence ID" value="MPC20634.1"/>
    <property type="molecule type" value="Genomic_DNA"/>
</dbReference>
<evidence type="ECO:0000256" key="1">
    <source>
        <dbReference type="SAM" id="MobiDB-lite"/>
    </source>
</evidence>
<gene>
    <name evidence="2" type="ORF">E2C01_013586</name>
</gene>
<proteinExistence type="predicted"/>
<dbReference type="AlphaFoldDB" id="A0A5B7DHF8"/>
<keyword evidence="3" id="KW-1185">Reference proteome</keyword>